<accession>A0A2G5P956</accession>
<feature type="compositionally biased region" description="Low complexity" evidence="2">
    <location>
        <begin position="28"/>
        <end position="41"/>
    </location>
</feature>
<keyword evidence="5" id="KW-1185">Reference proteome</keyword>
<evidence type="ECO:0000256" key="1">
    <source>
        <dbReference type="ARBA" id="ARBA00023002"/>
    </source>
</evidence>
<dbReference type="STRING" id="85968.GCA_900073015_00728"/>
<evidence type="ECO:0000259" key="3">
    <source>
        <dbReference type="Pfam" id="PF00296"/>
    </source>
</evidence>
<dbReference type="GO" id="GO:0016705">
    <property type="term" value="F:oxidoreductase activity, acting on paired donors, with incorporation or reduction of molecular oxygen"/>
    <property type="evidence" value="ECO:0007669"/>
    <property type="project" value="InterPro"/>
</dbReference>
<dbReference type="Pfam" id="PF00296">
    <property type="entry name" value="Bac_luciferase"/>
    <property type="match status" value="1"/>
</dbReference>
<dbReference type="Proteomes" id="UP000230551">
    <property type="component" value="Unassembled WGS sequence"/>
</dbReference>
<dbReference type="PANTHER" id="PTHR43244">
    <property type="match status" value="1"/>
</dbReference>
<organism evidence="4 5">
    <name type="scientific">Mycolicibacterium brumae</name>
    <dbReference type="NCBI Taxonomy" id="85968"/>
    <lineage>
        <taxon>Bacteria</taxon>
        <taxon>Bacillati</taxon>
        <taxon>Actinomycetota</taxon>
        <taxon>Actinomycetes</taxon>
        <taxon>Mycobacteriales</taxon>
        <taxon>Mycobacteriaceae</taxon>
        <taxon>Mycolicibacterium</taxon>
    </lineage>
</organism>
<evidence type="ECO:0000313" key="4">
    <source>
        <dbReference type="EMBL" id="PIB74543.1"/>
    </source>
</evidence>
<dbReference type="RefSeq" id="WP_090586147.1">
    <property type="nucleotide sequence ID" value="NZ_CP104302.1"/>
</dbReference>
<dbReference type="CDD" id="cd01097">
    <property type="entry name" value="Tetrahydromethanopterin_reductase"/>
    <property type="match status" value="1"/>
</dbReference>
<feature type="region of interest" description="Disordered" evidence="2">
    <location>
        <begin position="1"/>
        <end position="41"/>
    </location>
</feature>
<comment type="caution">
    <text evidence="4">The sequence shown here is derived from an EMBL/GenBank/DDBJ whole genome shotgun (WGS) entry which is preliminary data.</text>
</comment>
<dbReference type="InterPro" id="IPR011251">
    <property type="entry name" value="Luciferase-like_dom"/>
</dbReference>
<protein>
    <submittedName>
        <fullName evidence="4">LLM class flavin-dependent oxidoreductase</fullName>
    </submittedName>
</protein>
<reference evidence="4 5" key="1">
    <citation type="journal article" date="2017" name="Infect. Genet. Evol.">
        <title>The new phylogeny of the genus Mycobacterium: The old and the news.</title>
        <authorList>
            <person name="Tortoli E."/>
            <person name="Fedrizzi T."/>
            <person name="Meehan C.J."/>
            <person name="Trovato A."/>
            <person name="Grottola A."/>
            <person name="Giacobazzi E."/>
            <person name="Serpini G.F."/>
            <person name="Tagliazucchi S."/>
            <person name="Fabio A."/>
            <person name="Bettua C."/>
            <person name="Bertorelli R."/>
            <person name="Frascaro F."/>
            <person name="De Sanctis V."/>
            <person name="Pecorari M."/>
            <person name="Jousson O."/>
            <person name="Segata N."/>
            <person name="Cirillo D.M."/>
        </authorList>
    </citation>
    <scope>NUCLEOTIDE SEQUENCE [LARGE SCALE GENOMIC DNA]</scope>
    <source>
        <strain evidence="4 5">CIP1034565</strain>
    </source>
</reference>
<dbReference type="InterPro" id="IPR050564">
    <property type="entry name" value="F420-G6PD/mer"/>
</dbReference>
<dbReference type="EMBL" id="PDCN02000016">
    <property type="protein sequence ID" value="PIB74543.1"/>
    <property type="molecule type" value="Genomic_DNA"/>
</dbReference>
<dbReference type="InterPro" id="IPR036661">
    <property type="entry name" value="Luciferase-like_sf"/>
</dbReference>
<proteinExistence type="predicted"/>
<dbReference type="OrthoDB" id="9775082at2"/>
<dbReference type="AlphaFoldDB" id="A0A2G5P956"/>
<gene>
    <name evidence="4" type="ORF">CQY22_012650</name>
</gene>
<keyword evidence="1" id="KW-0560">Oxidoreductase</keyword>
<sequence length="329" mass="34114">MTKLKSLTRKPASSTCRGSPPLSPWKEASNAATTNPASASAQDADRAGIDFFSIGDHPAAANRVDAYATLGFLLGATSTISGAVICTNLFARPAPMLARTVAGLSAHSGGRAIMAFGANGTPAELDPFGLPILRPGARIRAVEEAILVVRALTGGGDPVTFDGEFYQLNDLAPAPVSTPPIWVGVGGPKGLAVVGRNADGWIPPHAADWRSELVASGRRVIGEAASSVDRRADEVGIVYLTAGPVTAAPVPTAQTRDSEGRWAGGGVAQWVEELTFAVLDGGAVAFNYLVRPGEAHDERSLRRWTDEVVPAVRAAVSPTTAGRHKNARV</sequence>
<evidence type="ECO:0000256" key="2">
    <source>
        <dbReference type="SAM" id="MobiDB-lite"/>
    </source>
</evidence>
<dbReference type="PANTHER" id="PTHR43244:SF1">
    <property type="entry name" value="5,10-METHYLENETETRAHYDROMETHANOPTERIN REDUCTASE"/>
    <property type="match status" value="1"/>
</dbReference>
<dbReference type="SUPFAM" id="SSF51679">
    <property type="entry name" value="Bacterial luciferase-like"/>
    <property type="match status" value="1"/>
</dbReference>
<name>A0A2G5P956_9MYCO</name>
<dbReference type="Gene3D" id="3.20.20.30">
    <property type="entry name" value="Luciferase-like domain"/>
    <property type="match status" value="1"/>
</dbReference>
<evidence type="ECO:0000313" key="5">
    <source>
        <dbReference type="Proteomes" id="UP000230551"/>
    </source>
</evidence>
<feature type="domain" description="Luciferase-like" evidence="3">
    <location>
        <begin position="33"/>
        <end position="238"/>
    </location>
</feature>